<keyword evidence="15" id="KW-1185">Reference proteome</keyword>
<dbReference type="GO" id="GO:0046148">
    <property type="term" value="P:pigment biosynthetic process"/>
    <property type="evidence" value="ECO:0007669"/>
    <property type="project" value="UniProtKB-ARBA"/>
</dbReference>
<keyword evidence="7 12" id="KW-0560">Oxidoreductase</keyword>
<evidence type="ECO:0000256" key="3">
    <source>
        <dbReference type="ARBA" id="ARBA00008056"/>
    </source>
</evidence>
<dbReference type="InterPro" id="IPR005123">
    <property type="entry name" value="Oxoglu/Fe-dep_dioxygenase_dom"/>
</dbReference>
<keyword evidence="9" id="KW-0284">Flavonoid biosynthesis</keyword>
<evidence type="ECO:0000256" key="12">
    <source>
        <dbReference type="RuleBase" id="RU003682"/>
    </source>
</evidence>
<evidence type="ECO:0000256" key="1">
    <source>
        <dbReference type="ARBA" id="ARBA00001961"/>
    </source>
</evidence>
<dbReference type="Gene3D" id="2.60.120.330">
    <property type="entry name" value="B-lactam Antibiotic, Isopenicillin N Synthase, Chain"/>
    <property type="match status" value="1"/>
</dbReference>
<reference evidence="14 15" key="1">
    <citation type="journal article" date="2019" name="Sci. Rep.">
        <title>A high-quality genome of Eragrostis curvula grass provides insights into Poaceae evolution and supports new strategies to enhance forage quality.</title>
        <authorList>
            <person name="Carballo J."/>
            <person name="Santos B.A.C.M."/>
            <person name="Zappacosta D."/>
            <person name="Garbus I."/>
            <person name="Selva J.P."/>
            <person name="Gallo C.A."/>
            <person name="Diaz A."/>
            <person name="Albertini E."/>
            <person name="Caccamo M."/>
            <person name="Echenique V."/>
        </authorList>
    </citation>
    <scope>NUCLEOTIDE SEQUENCE [LARGE SCALE GENOMIC DNA]</scope>
    <source>
        <strain evidence="15">cv. Victoria</strain>
        <tissue evidence="14">Leaf</tissue>
    </source>
</reference>
<comment type="cofactor">
    <cofactor evidence="1">
        <name>L-ascorbate</name>
        <dbReference type="ChEBI" id="CHEBI:38290"/>
    </cofactor>
</comment>
<gene>
    <name evidence="14" type="ORF">EJB05_22415</name>
</gene>
<evidence type="ECO:0000256" key="5">
    <source>
        <dbReference type="ARBA" id="ARBA00022896"/>
    </source>
</evidence>
<feature type="domain" description="Fe2OG dioxygenase" evidence="13">
    <location>
        <begin position="194"/>
        <end position="295"/>
    </location>
</feature>
<dbReference type="Proteomes" id="UP000324897">
    <property type="component" value="Chromosome 1"/>
</dbReference>
<proteinExistence type="inferred from homology"/>
<dbReference type="InterPro" id="IPR027443">
    <property type="entry name" value="IPNS-like_sf"/>
</dbReference>
<dbReference type="GO" id="GO:0031418">
    <property type="term" value="F:L-ascorbic acid binding"/>
    <property type="evidence" value="ECO:0007669"/>
    <property type="project" value="UniProtKB-KW"/>
</dbReference>
<comment type="similarity">
    <text evidence="3 12">Belongs to the iron/ascorbate-dependent oxidoreductase family.</text>
</comment>
<keyword evidence="6" id="KW-0223">Dioxygenase</keyword>
<dbReference type="PANTHER" id="PTHR47991">
    <property type="entry name" value="OXOGLUTARATE/IRON-DEPENDENT DIOXYGENASE"/>
    <property type="match status" value="1"/>
</dbReference>
<dbReference type="OrthoDB" id="736543at2759"/>
<comment type="pathway">
    <text evidence="2">Pigment biosynthesis; anthocyanin biosynthesis.</text>
</comment>
<evidence type="ECO:0000256" key="7">
    <source>
        <dbReference type="ARBA" id="ARBA00023002"/>
    </source>
</evidence>
<dbReference type="Gramene" id="TVU30775">
    <property type="protein sequence ID" value="TVU30775"/>
    <property type="gene ID" value="EJB05_22415"/>
</dbReference>
<keyword evidence="8 12" id="KW-0408">Iron</keyword>
<dbReference type="InterPro" id="IPR050295">
    <property type="entry name" value="Plant_2OG-oxidoreductases"/>
</dbReference>
<evidence type="ECO:0000256" key="8">
    <source>
        <dbReference type="ARBA" id="ARBA00023004"/>
    </source>
</evidence>
<keyword evidence="5" id="KW-0847">Vitamin C</keyword>
<dbReference type="InterPro" id="IPR044861">
    <property type="entry name" value="IPNS-like_FE2OG_OXY"/>
</dbReference>
<evidence type="ECO:0000256" key="4">
    <source>
        <dbReference type="ARBA" id="ARBA00022723"/>
    </source>
</evidence>
<organism evidence="14 15">
    <name type="scientific">Eragrostis curvula</name>
    <name type="common">weeping love grass</name>
    <dbReference type="NCBI Taxonomy" id="38414"/>
    <lineage>
        <taxon>Eukaryota</taxon>
        <taxon>Viridiplantae</taxon>
        <taxon>Streptophyta</taxon>
        <taxon>Embryophyta</taxon>
        <taxon>Tracheophyta</taxon>
        <taxon>Spermatophyta</taxon>
        <taxon>Magnoliopsida</taxon>
        <taxon>Liliopsida</taxon>
        <taxon>Poales</taxon>
        <taxon>Poaceae</taxon>
        <taxon>PACMAD clade</taxon>
        <taxon>Chloridoideae</taxon>
        <taxon>Eragrostideae</taxon>
        <taxon>Eragrostidinae</taxon>
        <taxon>Eragrostis</taxon>
    </lineage>
</organism>
<protein>
    <recommendedName>
        <fullName evidence="10">anthocyanidin synthase</fullName>
        <ecNumber evidence="10">1.14.20.4</ecNumber>
    </recommendedName>
</protein>
<evidence type="ECO:0000256" key="10">
    <source>
        <dbReference type="ARBA" id="ARBA00039062"/>
    </source>
</evidence>
<dbReference type="SUPFAM" id="SSF51197">
    <property type="entry name" value="Clavaminate synthase-like"/>
    <property type="match status" value="1"/>
</dbReference>
<evidence type="ECO:0000256" key="11">
    <source>
        <dbReference type="ARBA" id="ARBA00052206"/>
    </source>
</evidence>
<evidence type="ECO:0000313" key="14">
    <source>
        <dbReference type="EMBL" id="TVU30775.1"/>
    </source>
</evidence>
<dbReference type="GO" id="GO:0009813">
    <property type="term" value="P:flavonoid biosynthetic process"/>
    <property type="evidence" value="ECO:0007669"/>
    <property type="project" value="UniProtKB-KW"/>
</dbReference>
<evidence type="ECO:0000256" key="9">
    <source>
        <dbReference type="ARBA" id="ARBA00023241"/>
    </source>
</evidence>
<dbReference type="PRINTS" id="PR00682">
    <property type="entry name" value="IPNSYNTHASE"/>
</dbReference>
<sequence length="334" mass="37114">MAEVQQSVQALSVSGAVPPEFVRLEHDQPGGATFQDTGLEEAPVIDMSKPDCGSRMVEAAMEWGSFQVVNHGVPAAAVAELQSVGRAFFALPQEEKDRYAADPASGRIEGYGVGTRAPRRNLAGKKMWADYFYHYVAPQAIVNHDIWPNNPAGYREANEEYCRHMQRLTREMFEHLSTGLGLEKGAMSEAFGGDELVLLQKINSYPPCPQPDVVLGVGSHTDMCTLTILLPNDVSGLQVFKDGRWHDVKYIPGALVVLIADQIEILSNGRYKAGMHRAMVNKEKTRMSWPVFVEPPRELVVGPHQLLATDDNPAKYKAKKYKDYQYCKINLLPQ</sequence>
<dbReference type="InterPro" id="IPR026992">
    <property type="entry name" value="DIOX_N"/>
</dbReference>
<dbReference type="PROSITE" id="PS51471">
    <property type="entry name" value="FE2OG_OXY"/>
    <property type="match status" value="1"/>
</dbReference>
<dbReference type="FunFam" id="2.60.120.330:FF:000009">
    <property type="entry name" value="Flavonol synthase"/>
    <property type="match status" value="1"/>
</dbReference>
<evidence type="ECO:0000256" key="2">
    <source>
        <dbReference type="ARBA" id="ARBA00004935"/>
    </source>
</evidence>
<name>A0A5J9V4C7_9POAL</name>
<keyword evidence="4 12" id="KW-0479">Metal-binding</keyword>
<comment type="catalytic activity">
    <reaction evidence="11">
        <text>a (2R,3S,4S)-leucoanthocyanidin + 2-oxoglutarate + O2 = a 4-H-anthocyanidin with a 3-hydroxy group + succinate + CO2 + 2 H2O</text>
        <dbReference type="Rhea" id="RHEA:54432"/>
        <dbReference type="ChEBI" id="CHEBI:15377"/>
        <dbReference type="ChEBI" id="CHEBI:15379"/>
        <dbReference type="ChEBI" id="CHEBI:16526"/>
        <dbReference type="ChEBI" id="CHEBI:16810"/>
        <dbReference type="ChEBI" id="CHEBI:30031"/>
        <dbReference type="ChEBI" id="CHEBI:138176"/>
        <dbReference type="ChEBI" id="CHEBI:138177"/>
        <dbReference type="EC" id="1.14.20.4"/>
    </reaction>
</comment>
<dbReference type="GO" id="GO:0046872">
    <property type="term" value="F:metal ion binding"/>
    <property type="evidence" value="ECO:0007669"/>
    <property type="project" value="UniProtKB-KW"/>
</dbReference>
<dbReference type="GO" id="GO:0050589">
    <property type="term" value="F:leucocyanidin oxygenase activity"/>
    <property type="evidence" value="ECO:0007669"/>
    <property type="project" value="UniProtKB-EC"/>
</dbReference>
<evidence type="ECO:0000256" key="6">
    <source>
        <dbReference type="ARBA" id="ARBA00022964"/>
    </source>
</evidence>
<dbReference type="EMBL" id="RWGY01000011">
    <property type="protein sequence ID" value="TVU30775.1"/>
    <property type="molecule type" value="Genomic_DNA"/>
</dbReference>
<dbReference type="Pfam" id="PF03171">
    <property type="entry name" value="2OG-FeII_Oxy"/>
    <property type="match status" value="1"/>
</dbReference>
<dbReference type="EC" id="1.14.20.4" evidence="10"/>
<accession>A0A5J9V4C7</accession>
<evidence type="ECO:0000313" key="15">
    <source>
        <dbReference type="Proteomes" id="UP000324897"/>
    </source>
</evidence>
<feature type="non-terminal residue" evidence="14">
    <location>
        <position position="1"/>
    </location>
</feature>
<dbReference type="Pfam" id="PF14226">
    <property type="entry name" value="DIOX_N"/>
    <property type="match status" value="1"/>
</dbReference>
<dbReference type="AlphaFoldDB" id="A0A5J9V4C7"/>
<evidence type="ECO:0000259" key="13">
    <source>
        <dbReference type="PROSITE" id="PS51471"/>
    </source>
</evidence>
<comment type="caution">
    <text evidence="14">The sequence shown here is derived from an EMBL/GenBank/DDBJ whole genome shotgun (WGS) entry which is preliminary data.</text>
</comment>